<dbReference type="AlphaFoldDB" id="A0AA97AFW2"/>
<accession>A0AA97AFW2</accession>
<evidence type="ECO:0000313" key="1">
    <source>
        <dbReference type="EMBL" id="WNZ23610.1"/>
    </source>
</evidence>
<gene>
    <name evidence="1" type="ORF">HJG54_12615</name>
</gene>
<sequence>MRELHKLVEWRRKFVEDGARLINRITDVLKGYYPHASLQVHKNEC</sequence>
<dbReference type="EMBL" id="CP053586">
    <property type="protein sequence ID" value="WNZ23610.1"/>
    <property type="molecule type" value="Genomic_DNA"/>
</dbReference>
<protein>
    <submittedName>
        <fullName evidence="1">Uncharacterized protein</fullName>
    </submittedName>
</protein>
<organism evidence="1">
    <name type="scientific">Leptolyngbya sp. NK1-12</name>
    <dbReference type="NCBI Taxonomy" id="2547451"/>
    <lineage>
        <taxon>Bacteria</taxon>
        <taxon>Bacillati</taxon>
        <taxon>Cyanobacteriota</taxon>
        <taxon>Cyanophyceae</taxon>
        <taxon>Leptolyngbyales</taxon>
        <taxon>Leptolyngbyaceae</taxon>
        <taxon>Leptolyngbya group</taxon>
        <taxon>Leptolyngbya</taxon>
    </lineage>
</organism>
<proteinExistence type="predicted"/>
<reference evidence="1" key="1">
    <citation type="submission" date="2020-05" db="EMBL/GenBank/DDBJ databases">
        <authorList>
            <person name="Zhu T."/>
            <person name="Keshari N."/>
            <person name="Lu X."/>
        </authorList>
    </citation>
    <scope>NUCLEOTIDE SEQUENCE</scope>
    <source>
        <strain evidence="1">NK1-12</strain>
    </source>
</reference>
<name>A0AA97AFW2_9CYAN</name>